<evidence type="ECO:0000313" key="1">
    <source>
        <dbReference type="Proteomes" id="UP000887580"/>
    </source>
</evidence>
<dbReference type="WBParaSite" id="PS1159_v2.g12131.t1">
    <property type="protein sequence ID" value="PS1159_v2.g12131.t1"/>
    <property type="gene ID" value="PS1159_v2.g12131"/>
</dbReference>
<accession>A0AC35EZ90</accession>
<sequence>MEVKVVCCVLMILFISSTYANDEELSKFNGLRARRGVIKSALKGAVGGVVASAVRGGSKRQGMKQSALVGGGAGAVSHALSGRRGNHP</sequence>
<evidence type="ECO:0000313" key="2">
    <source>
        <dbReference type="WBParaSite" id="PS1159_v2.g12131.t1"/>
    </source>
</evidence>
<protein>
    <submittedName>
        <fullName evidence="2">Glycine zipper 2TM domain-containing protein</fullName>
    </submittedName>
</protein>
<dbReference type="Proteomes" id="UP000887580">
    <property type="component" value="Unplaced"/>
</dbReference>
<name>A0AC35EZ90_9BILA</name>
<organism evidence="1 2">
    <name type="scientific">Panagrolaimus sp. PS1159</name>
    <dbReference type="NCBI Taxonomy" id="55785"/>
    <lineage>
        <taxon>Eukaryota</taxon>
        <taxon>Metazoa</taxon>
        <taxon>Ecdysozoa</taxon>
        <taxon>Nematoda</taxon>
        <taxon>Chromadorea</taxon>
        <taxon>Rhabditida</taxon>
        <taxon>Tylenchina</taxon>
        <taxon>Panagrolaimomorpha</taxon>
        <taxon>Panagrolaimoidea</taxon>
        <taxon>Panagrolaimidae</taxon>
        <taxon>Panagrolaimus</taxon>
    </lineage>
</organism>
<reference evidence="2" key="1">
    <citation type="submission" date="2022-11" db="UniProtKB">
        <authorList>
            <consortium name="WormBaseParasite"/>
        </authorList>
    </citation>
    <scope>IDENTIFICATION</scope>
</reference>
<proteinExistence type="predicted"/>